<evidence type="ECO:0000259" key="5">
    <source>
        <dbReference type="PROSITE" id="PS51192"/>
    </source>
</evidence>
<name>A0A0M3TB76_9ACTN</name>
<dbReference type="GO" id="GO:0070478">
    <property type="term" value="P:nuclear-transcribed mRNA catabolic process, 3'-5' exonucleolytic nonsense-mediated decay"/>
    <property type="evidence" value="ECO:0007669"/>
    <property type="project" value="TreeGrafter"/>
</dbReference>
<dbReference type="EMBL" id="CP012390">
    <property type="protein sequence ID" value="ALE18400.1"/>
    <property type="molecule type" value="Genomic_DNA"/>
</dbReference>
<feature type="domain" description="Helicase ATP-binding" evidence="5">
    <location>
        <begin position="43"/>
        <end position="201"/>
    </location>
</feature>
<dbReference type="SUPFAM" id="SSF52540">
    <property type="entry name" value="P-loop containing nucleoside triphosphate hydrolases"/>
    <property type="match status" value="1"/>
</dbReference>
<dbReference type="GO" id="GO:0055087">
    <property type="term" value="C:Ski complex"/>
    <property type="evidence" value="ECO:0007669"/>
    <property type="project" value="TreeGrafter"/>
</dbReference>
<evidence type="ECO:0000259" key="6">
    <source>
        <dbReference type="PROSITE" id="PS51194"/>
    </source>
</evidence>
<dbReference type="SMART" id="SM00487">
    <property type="entry name" value="DEXDc"/>
    <property type="match status" value="1"/>
</dbReference>
<organism evidence="7 8">
    <name type="scientific">Lawsonella clevelandensis</name>
    <dbReference type="NCBI Taxonomy" id="1528099"/>
    <lineage>
        <taxon>Bacteria</taxon>
        <taxon>Bacillati</taxon>
        <taxon>Actinomycetota</taxon>
        <taxon>Actinomycetes</taxon>
        <taxon>Mycobacteriales</taxon>
        <taxon>Lawsonellaceae</taxon>
        <taxon>Lawsonella</taxon>
    </lineage>
</organism>
<dbReference type="PATRIC" id="fig|1562462.4.peg.23"/>
<feature type="domain" description="Helicase C-terminal" evidence="6">
    <location>
        <begin position="256"/>
        <end position="462"/>
    </location>
</feature>
<dbReference type="Gene3D" id="3.40.50.300">
    <property type="entry name" value="P-loop containing nucleotide triphosphate hydrolases"/>
    <property type="match status" value="2"/>
</dbReference>
<dbReference type="AlphaFoldDB" id="A0A0M3TB76"/>
<dbReference type="CDD" id="cd18795">
    <property type="entry name" value="SF2_C_Ski2"/>
    <property type="match status" value="1"/>
</dbReference>
<dbReference type="InterPro" id="IPR014001">
    <property type="entry name" value="Helicase_ATP-bd"/>
</dbReference>
<proteinExistence type="predicted"/>
<dbReference type="SMART" id="SM01142">
    <property type="entry name" value="DSHCT"/>
    <property type="match status" value="1"/>
</dbReference>
<evidence type="ECO:0000256" key="4">
    <source>
        <dbReference type="ARBA" id="ARBA00022840"/>
    </source>
</evidence>
<reference evidence="7 8" key="1">
    <citation type="journal article" date="2015" name="Genome Announc.">
        <title>Complete Genome Sequences for Two Strains of a Novel Fastidious, Partially Acid-Fast, Gram-Positive Corynebacterineae Bacterium, Derived from Human Clinical Samples.</title>
        <authorList>
            <person name="Nicholson A.C."/>
            <person name="Bell M."/>
            <person name="Humrighouse B.W."/>
            <person name="McQuiston J.R."/>
        </authorList>
    </citation>
    <scope>NUCLEOTIDE SEQUENCE [LARGE SCALE GENOMIC DNA]</scope>
    <source>
        <strain evidence="7 8">X1698</strain>
    </source>
</reference>
<dbReference type="PANTHER" id="PTHR12131:SF1">
    <property type="entry name" value="ATP-DEPENDENT RNA HELICASE SUPV3L1, MITOCHONDRIAL-RELATED"/>
    <property type="match status" value="1"/>
</dbReference>
<dbReference type="GO" id="GO:0004386">
    <property type="term" value="F:helicase activity"/>
    <property type="evidence" value="ECO:0007669"/>
    <property type="project" value="UniProtKB-KW"/>
</dbReference>
<dbReference type="Pfam" id="PF00270">
    <property type="entry name" value="DEAD"/>
    <property type="match status" value="1"/>
</dbReference>
<dbReference type="InterPro" id="IPR027417">
    <property type="entry name" value="P-loop_NTPase"/>
</dbReference>
<dbReference type="GO" id="GO:0005524">
    <property type="term" value="F:ATP binding"/>
    <property type="evidence" value="ECO:0007669"/>
    <property type="project" value="UniProtKB-KW"/>
</dbReference>
<dbReference type="InterPro" id="IPR011545">
    <property type="entry name" value="DEAD/DEAH_box_helicase_dom"/>
</dbReference>
<evidence type="ECO:0000256" key="3">
    <source>
        <dbReference type="ARBA" id="ARBA00022806"/>
    </source>
</evidence>
<keyword evidence="1" id="KW-0547">Nucleotide-binding</keyword>
<dbReference type="InterPro" id="IPR058621">
    <property type="entry name" value="SH3_HelY"/>
</dbReference>
<dbReference type="InterPro" id="IPR012961">
    <property type="entry name" value="Ski2/MTR4_C"/>
</dbReference>
<dbReference type="Pfam" id="PF26090">
    <property type="entry name" value="SH3_HelY"/>
    <property type="match status" value="1"/>
</dbReference>
<dbReference type="Gene3D" id="1.10.3380.30">
    <property type="match status" value="1"/>
</dbReference>
<dbReference type="KEGG" id="cbq:AL705_00100"/>
<gene>
    <name evidence="7" type="ORF">AL705_00100</name>
</gene>
<protein>
    <recommendedName>
        <fullName evidence="9">Helicase HelY</fullName>
    </recommendedName>
</protein>
<evidence type="ECO:0000256" key="2">
    <source>
        <dbReference type="ARBA" id="ARBA00022801"/>
    </source>
</evidence>
<dbReference type="STRING" id="1528099.AL705_00100"/>
<dbReference type="GO" id="GO:0003676">
    <property type="term" value="F:nucleic acid binding"/>
    <property type="evidence" value="ECO:0007669"/>
    <property type="project" value="InterPro"/>
</dbReference>
<keyword evidence="2" id="KW-0378">Hydrolase</keyword>
<dbReference type="Proteomes" id="UP000068137">
    <property type="component" value="Chromosome"/>
</dbReference>
<accession>A0A0M3TB76</accession>
<sequence length="887" mass="99138">MSTSTTRKPPTMEQTTLHARQEILDAFIARRPFSLDEFQQRAISHIAEGHNVVVSAPTGAGKTVIAEAAAVLALHQSEKLFYTTPIKALSNQKYRDFCARWGKDNVGLLTGDQSINGDASVVVMTTEVLRNMLYVGSSTLHDLRYVVMDEVHYLADAFRGAVWEEVILSLPDGVQLIALSATIGNTAEFSAWITAVVGPTSTVCTDFRPVPLTANVLLNSTIYPLFSKNGKHVSQHLQDRVDRVLHSPNHHERFPNRIRIVEALERENLLPAIDFIFSRAGCDSALAQCTRSRLTLTTKKERQRIYQHVDERCHHLSEGDCETLHFSQWRAALGRGFAAHHAGMLPLFKQVVEELFSRGLLKIVFATSTLALGINMPARAVVLEKLTKFNGTTHEELTSSQFAQLIGRAGRRGIDATGHAIVYYNQEVDLDRLADLYNADPSPLRSSFKVGYNMVVNLLAHHSYEDARVLLHQSFGQYQNDAAVVHAQRELTRVDKQLAAVDADISPEMSDYLDLIAKLNAETKAWEKKRNKDKPRASKGALAKLRRGDVICISVRKKPILGVVLERPRKNRILVVTSTWVGATPLSNVRHNGHSLGHIHLEKKCAADDAHTVKLARRELAHSNIRIPKDALREKNLHPPAHLHHLREKVRCHPLHGHLTEAEIAALNRDRARLLQQREALQHHIDHSSGTLATNFVHVCSILHDAGYLTSDYQLTDAGTLLRFIYCETDLICTEAVREHAWDGLDPAELAAVISAITGEARKETDHYWPPAQTEVLADTFADTQRIARDIHRLERKHDVLLSRPLYGGLTTAVYRWASGAPLEECLIVAKMFGLSVTPGDFVRHIRQIVDLLSQLTKLDTAEYQHLVDCSYQAKKAIQRGIVAESL</sequence>
<dbReference type="PROSITE" id="PS51194">
    <property type="entry name" value="HELICASE_CTER"/>
    <property type="match status" value="1"/>
</dbReference>
<dbReference type="InterPro" id="IPR001650">
    <property type="entry name" value="Helicase_C-like"/>
</dbReference>
<dbReference type="PROSITE" id="PS51192">
    <property type="entry name" value="HELICASE_ATP_BIND_1"/>
    <property type="match status" value="1"/>
</dbReference>
<keyword evidence="4" id="KW-0067">ATP-binding</keyword>
<evidence type="ECO:0000313" key="8">
    <source>
        <dbReference type="Proteomes" id="UP000068137"/>
    </source>
</evidence>
<dbReference type="Pfam" id="PF08148">
    <property type="entry name" value="DSHCT"/>
    <property type="match status" value="1"/>
</dbReference>
<dbReference type="Pfam" id="PF00271">
    <property type="entry name" value="Helicase_C"/>
    <property type="match status" value="1"/>
</dbReference>
<dbReference type="PANTHER" id="PTHR12131">
    <property type="entry name" value="ATP-DEPENDENT RNA AND DNA HELICASE"/>
    <property type="match status" value="1"/>
</dbReference>
<evidence type="ECO:0008006" key="9">
    <source>
        <dbReference type="Google" id="ProtNLM"/>
    </source>
</evidence>
<evidence type="ECO:0000256" key="1">
    <source>
        <dbReference type="ARBA" id="ARBA00022741"/>
    </source>
</evidence>
<evidence type="ECO:0000313" key="7">
    <source>
        <dbReference type="EMBL" id="ALE18400.1"/>
    </source>
</evidence>
<dbReference type="GO" id="GO:0016787">
    <property type="term" value="F:hydrolase activity"/>
    <property type="evidence" value="ECO:0007669"/>
    <property type="project" value="UniProtKB-KW"/>
</dbReference>
<dbReference type="InterPro" id="IPR050699">
    <property type="entry name" value="RNA-DNA_Helicase"/>
</dbReference>
<dbReference type="SMART" id="SM00490">
    <property type="entry name" value="HELICc"/>
    <property type="match status" value="1"/>
</dbReference>
<keyword evidence="3" id="KW-0347">Helicase</keyword>